<dbReference type="Proteomes" id="UP001159363">
    <property type="component" value="Chromosome 3"/>
</dbReference>
<name>A0ABQ9HVJ8_9NEOP</name>
<evidence type="ECO:0000313" key="2">
    <source>
        <dbReference type="Proteomes" id="UP001159363"/>
    </source>
</evidence>
<feature type="non-terminal residue" evidence="1">
    <location>
        <position position="208"/>
    </location>
</feature>
<evidence type="ECO:0000313" key="1">
    <source>
        <dbReference type="EMBL" id="KAJ8888401.1"/>
    </source>
</evidence>
<evidence type="ECO:0008006" key="3">
    <source>
        <dbReference type="Google" id="ProtNLM"/>
    </source>
</evidence>
<protein>
    <recommendedName>
        <fullName evidence="3">HAT C-terminal dimerisation domain-containing protein</fullName>
    </recommendedName>
</protein>
<accession>A0ABQ9HVJ8</accession>
<keyword evidence="2" id="KW-1185">Reference proteome</keyword>
<comment type="caution">
    <text evidence="1">The sequence shown here is derived from an EMBL/GenBank/DDBJ whole genome shotgun (WGS) entry which is preliminary data.</text>
</comment>
<reference evidence="1 2" key="1">
    <citation type="submission" date="2023-02" db="EMBL/GenBank/DDBJ databases">
        <title>LHISI_Scaffold_Assembly.</title>
        <authorList>
            <person name="Stuart O.P."/>
            <person name="Cleave R."/>
            <person name="Magrath M.J.L."/>
            <person name="Mikheyev A.S."/>
        </authorList>
    </citation>
    <scope>NUCLEOTIDE SEQUENCE [LARGE SCALE GENOMIC DNA]</scope>
    <source>
        <strain evidence="1">Daus_M_001</strain>
        <tissue evidence="1">Leg muscle</tissue>
    </source>
</reference>
<dbReference type="EMBL" id="JARBHB010000003">
    <property type="protein sequence ID" value="KAJ8888401.1"/>
    <property type="molecule type" value="Genomic_DNA"/>
</dbReference>
<organism evidence="1 2">
    <name type="scientific">Dryococelus australis</name>
    <dbReference type="NCBI Taxonomy" id="614101"/>
    <lineage>
        <taxon>Eukaryota</taxon>
        <taxon>Metazoa</taxon>
        <taxon>Ecdysozoa</taxon>
        <taxon>Arthropoda</taxon>
        <taxon>Hexapoda</taxon>
        <taxon>Insecta</taxon>
        <taxon>Pterygota</taxon>
        <taxon>Neoptera</taxon>
        <taxon>Polyneoptera</taxon>
        <taxon>Phasmatodea</taxon>
        <taxon>Verophasmatodea</taxon>
        <taxon>Anareolatae</taxon>
        <taxon>Phasmatidae</taxon>
        <taxon>Eurycanthinae</taxon>
        <taxon>Dryococelus</taxon>
    </lineage>
</organism>
<sequence length="208" mass="24441">MACPVCLQFERILQMYSPLKSYFFFFRKINVLLYYTHSSLMNAQICGENSFMFKLQYLTIPGKIDRNYFMGHISNFYHNCMQYLYKSTSISTINSKHDCIQLKRSLKWADVEHTYQQSMVQMHATAMTLAYSTDGRRWKSCTEQRWLEVFGKLNEHQIPYKNCPAIVECLPCLPETDAPAERVFSLMNITRTSEKSPLKVETLRAISF</sequence>
<gene>
    <name evidence="1" type="ORF">PR048_007891</name>
</gene>
<proteinExistence type="predicted"/>